<sequence length="626" mass="70000">WFVYFFDGLTVVNAVVIGVSDEASWWDAPLEWCFLVSFLLEIFLKLITLGPARYFRRIFIYVFAITGMELFHGLIRVKDEVNVIDDKLASNNSHGFPMYCGNPIGIFMYVFAITGMELFHGLIRAKDEVNVIDDKLASNNSHGFPMYCGNPALQGTDFWRLQYCNNNFNDVLHAFIVLFELTVVNQWHVLAYGFSAVTHPSARLFFLLFHMLCVTLLLNVFTAFVLEVFLLEFSASEGVMETQLETKILAKVQRDVFTAFVLEVFLLEFSASEGVMETQLETKILALGLSDTRRKRKFSTTSHDELVMQDSDGEEDDFYRCKKDSPTSQRNSMQNVVRKSSENFRESDIGQIFKKRENSFNFDGNSFPDSTVFVYKNNWVSAKDCPEGKSTENNLNIPVNETDSGEKNIAGSGAIDASNLMDGISVEVSNKSEVVNCDSVLSVDKSMISVIEPQAESDALDLLASTSLLEGTSPVTDAFETSTDIATAITPYIPAKLSSDTATSLPALTIVDTTKTHENSCPANCSEEEDCENPSNPQVSDFAQKTSEDSTDSTGSNIQYEHECECIASSGPALTSLLCDTSVRFHLSKSVRSVEVLLQRMFQEELQQEYQRSELRRLSMPPQSGQ</sequence>
<dbReference type="GO" id="GO:0016020">
    <property type="term" value="C:membrane"/>
    <property type="evidence" value="ECO:0007669"/>
    <property type="project" value="UniProtKB-SubCell"/>
</dbReference>
<feature type="transmembrane region" description="Helical" evidence="6">
    <location>
        <begin position="29"/>
        <end position="46"/>
    </location>
</feature>
<dbReference type="OrthoDB" id="10068803at2759"/>
<dbReference type="PANTHER" id="PTHR46726:SF1">
    <property type="entry name" value="TWO-PORE CALCIUM CHANNEL 3"/>
    <property type="match status" value="1"/>
</dbReference>
<dbReference type="InterPro" id="IPR005821">
    <property type="entry name" value="Ion_trans_dom"/>
</dbReference>
<dbReference type="PANTHER" id="PTHR46726">
    <property type="entry name" value="TWO PORE CHANNEL 3"/>
    <property type="match status" value="1"/>
</dbReference>
<comment type="subcellular location">
    <subcellularLocation>
        <location evidence="1">Membrane</location>
        <topology evidence="1">Multi-pass membrane protein</topology>
    </subcellularLocation>
</comment>
<evidence type="ECO:0000256" key="2">
    <source>
        <dbReference type="ARBA" id="ARBA00022692"/>
    </source>
</evidence>
<feature type="compositionally biased region" description="Polar residues" evidence="5">
    <location>
        <begin position="533"/>
        <end position="545"/>
    </location>
</feature>
<keyword evidence="2 6" id="KW-0812">Transmembrane</keyword>
<reference evidence="9" key="1">
    <citation type="submission" date="2025-08" db="UniProtKB">
        <authorList>
            <consortium name="RefSeq"/>
        </authorList>
    </citation>
    <scope>IDENTIFICATION</scope>
    <source>
        <tissue evidence="9">Whole organism</tissue>
    </source>
</reference>
<evidence type="ECO:0000256" key="4">
    <source>
        <dbReference type="ARBA" id="ARBA00023136"/>
    </source>
</evidence>
<dbReference type="Proteomes" id="UP000694843">
    <property type="component" value="Unplaced"/>
</dbReference>
<evidence type="ECO:0000256" key="6">
    <source>
        <dbReference type="SAM" id="Phobius"/>
    </source>
</evidence>
<accession>A0A979FG39</accession>
<dbReference type="Gene3D" id="1.10.287.70">
    <property type="match status" value="1"/>
</dbReference>
<feature type="region of interest" description="Disordered" evidence="5">
    <location>
        <begin position="517"/>
        <end position="556"/>
    </location>
</feature>
<evidence type="ECO:0000313" key="8">
    <source>
        <dbReference type="Proteomes" id="UP000694843"/>
    </source>
</evidence>
<evidence type="ECO:0000256" key="3">
    <source>
        <dbReference type="ARBA" id="ARBA00022989"/>
    </source>
</evidence>
<evidence type="ECO:0000313" key="9">
    <source>
        <dbReference type="RefSeq" id="XP_047735881.1"/>
    </source>
</evidence>
<keyword evidence="3 6" id="KW-1133">Transmembrane helix</keyword>
<evidence type="ECO:0000259" key="7">
    <source>
        <dbReference type="Pfam" id="PF00520"/>
    </source>
</evidence>
<dbReference type="Pfam" id="PF00520">
    <property type="entry name" value="Ion_trans"/>
    <property type="match status" value="1"/>
</dbReference>
<proteinExistence type="predicted"/>
<keyword evidence="4 6" id="KW-0472">Membrane</keyword>
<organism evidence="8 9">
    <name type="scientific">Hyalella azteca</name>
    <name type="common">Amphipod</name>
    <dbReference type="NCBI Taxonomy" id="294128"/>
    <lineage>
        <taxon>Eukaryota</taxon>
        <taxon>Metazoa</taxon>
        <taxon>Ecdysozoa</taxon>
        <taxon>Arthropoda</taxon>
        <taxon>Crustacea</taxon>
        <taxon>Multicrustacea</taxon>
        <taxon>Malacostraca</taxon>
        <taxon>Eumalacostraca</taxon>
        <taxon>Peracarida</taxon>
        <taxon>Amphipoda</taxon>
        <taxon>Senticaudata</taxon>
        <taxon>Talitrida</taxon>
        <taxon>Talitroidea</taxon>
        <taxon>Hyalellidae</taxon>
        <taxon>Hyalella</taxon>
    </lineage>
</organism>
<feature type="transmembrane region" description="Helical" evidence="6">
    <location>
        <begin position="95"/>
        <end position="116"/>
    </location>
</feature>
<dbReference type="KEGG" id="hazt:125177696"/>
<keyword evidence="8" id="KW-1185">Reference proteome</keyword>
<feature type="transmembrane region" description="Helical" evidence="6">
    <location>
        <begin position="204"/>
        <end position="226"/>
    </location>
</feature>
<dbReference type="GO" id="GO:0005216">
    <property type="term" value="F:monoatomic ion channel activity"/>
    <property type="evidence" value="ECO:0007669"/>
    <property type="project" value="InterPro"/>
</dbReference>
<evidence type="ECO:0000256" key="1">
    <source>
        <dbReference type="ARBA" id="ARBA00004141"/>
    </source>
</evidence>
<feature type="transmembrane region" description="Helical" evidence="6">
    <location>
        <begin position="58"/>
        <end position="75"/>
    </location>
</feature>
<dbReference type="GeneID" id="125177696"/>
<name>A0A979FG39_HYAAZ</name>
<protein>
    <submittedName>
        <fullName evidence="9">Uncharacterized protein LOC125177696</fullName>
    </submittedName>
</protein>
<dbReference type="RefSeq" id="XP_047735881.1">
    <property type="nucleotide sequence ID" value="XM_047879925.1"/>
</dbReference>
<feature type="domain" description="Ion transport" evidence="7">
    <location>
        <begin position="105"/>
        <end position="229"/>
    </location>
</feature>
<feature type="non-terminal residue" evidence="9">
    <location>
        <position position="1"/>
    </location>
</feature>
<evidence type="ECO:0000256" key="5">
    <source>
        <dbReference type="SAM" id="MobiDB-lite"/>
    </source>
</evidence>
<dbReference type="AlphaFoldDB" id="A0A979FG39"/>
<gene>
    <name evidence="9" type="primary">LOC125177696</name>
</gene>